<organism evidence="2 3">
    <name type="scientific">Cyanomargarita calcarea GSE-NOS-MK-12-04C</name>
    <dbReference type="NCBI Taxonomy" id="2839659"/>
    <lineage>
        <taxon>Bacteria</taxon>
        <taxon>Bacillati</taxon>
        <taxon>Cyanobacteriota</taxon>
        <taxon>Cyanophyceae</taxon>
        <taxon>Nostocales</taxon>
        <taxon>Cyanomargaritaceae</taxon>
        <taxon>Cyanomargarita</taxon>
    </lineage>
</organism>
<dbReference type="Pfam" id="PF10546">
    <property type="entry name" value="P63C"/>
    <property type="match status" value="1"/>
</dbReference>
<evidence type="ECO:0000313" key="3">
    <source>
        <dbReference type="Proteomes" id="UP000729701"/>
    </source>
</evidence>
<feature type="domain" description="KilA-N" evidence="1">
    <location>
        <begin position="8"/>
        <end position="116"/>
    </location>
</feature>
<dbReference type="InterPro" id="IPR018004">
    <property type="entry name" value="KilA/APSES_HTH"/>
</dbReference>
<dbReference type="InterPro" id="IPR036887">
    <property type="entry name" value="HTH_APSES_sf"/>
</dbReference>
<comment type="caution">
    <text evidence="2">The sequence shown here is derived from an EMBL/GenBank/DDBJ whole genome shotgun (WGS) entry which is preliminary data.</text>
</comment>
<evidence type="ECO:0000313" key="2">
    <source>
        <dbReference type="EMBL" id="MBW4666454.1"/>
    </source>
</evidence>
<dbReference type="EMBL" id="JAHHGZ010000003">
    <property type="protein sequence ID" value="MBW4666454.1"/>
    <property type="molecule type" value="Genomic_DNA"/>
</dbReference>
<reference evidence="2" key="1">
    <citation type="submission" date="2021-05" db="EMBL/GenBank/DDBJ databases">
        <authorList>
            <person name="Pietrasiak N."/>
            <person name="Ward R."/>
            <person name="Stajich J.E."/>
            <person name="Kurbessoian T."/>
        </authorList>
    </citation>
    <scope>NUCLEOTIDE SEQUENCE</scope>
    <source>
        <strain evidence="2">GSE-NOS-MK-12-04C</strain>
    </source>
</reference>
<dbReference type="GO" id="GO:0003677">
    <property type="term" value="F:DNA binding"/>
    <property type="evidence" value="ECO:0007669"/>
    <property type="project" value="InterPro"/>
</dbReference>
<dbReference type="Pfam" id="PF04383">
    <property type="entry name" value="KilA-N"/>
    <property type="match status" value="1"/>
</dbReference>
<dbReference type="InterPro" id="IPR018874">
    <property type="entry name" value="Phage_Mx8_p63_C"/>
</dbReference>
<gene>
    <name evidence="2" type="ORF">KME60_03160</name>
</gene>
<dbReference type="SUPFAM" id="SSF54616">
    <property type="entry name" value="DNA-binding domain of Mlu1-box binding protein MBP1"/>
    <property type="match status" value="1"/>
</dbReference>
<name>A0A951QHD3_9CYAN</name>
<evidence type="ECO:0000259" key="1">
    <source>
        <dbReference type="PROSITE" id="PS51301"/>
    </source>
</evidence>
<protein>
    <submittedName>
        <fullName evidence="2">KilA-N domain-containing protein</fullName>
    </submittedName>
</protein>
<proteinExistence type="predicted"/>
<accession>A0A951QHD3</accession>
<dbReference type="Proteomes" id="UP000729701">
    <property type="component" value="Unassembled WGS sequence"/>
</dbReference>
<dbReference type="InterPro" id="IPR017880">
    <property type="entry name" value="KilA_N"/>
</dbReference>
<dbReference type="PROSITE" id="PS51301">
    <property type="entry name" value="KILA_N"/>
    <property type="match status" value="1"/>
</dbReference>
<reference evidence="2" key="2">
    <citation type="journal article" date="2022" name="Microbiol. Resour. Announc.">
        <title>Metagenome Sequencing to Explore Phylogenomics of Terrestrial Cyanobacteria.</title>
        <authorList>
            <person name="Ward R.D."/>
            <person name="Stajich J.E."/>
            <person name="Johansen J.R."/>
            <person name="Huntemann M."/>
            <person name="Clum A."/>
            <person name="Foster B."/>
            <person name="Foster B."/>
            <person name="Roux S."/>
            <person name="Palaniappan K."/>
            <person name="Varghese N."/>
            <person name="Mukherjee S."/>
            <person name="Reddy T.B.K."/>
            <person name="Daum C."/>
            <person name="Copeland A."/>
            <person name="Chen I.A."/>
            <person name="Ivanova N.N."/>
            <person name="Kyrpides N.C."/>
            <person name="Shapiro N."/>
            <person name="Eloe-Fadrosh E.A."/>
            <person name="Pietrasiak N."/>
        </authorList>
    </citation>
    <scope>NUCLEOTIDE SEQUENCE</scope>
    <source>
        <strain evidence="2">GSE-NOS-MK-12-04C</strain>
    </source>
</reference>
<sequence>MVRQKASQVIMHEIHGVQIGQRKIDGYINATAMCQAGGKKLNDYLRLKSTKEYFHALSVDTGIPVSGSSKGSGLVILTGGSFDEQDTWVHFEVAVDLGKWISPQFRIAVNRWVVQWMAGSQVEQQQSSAIAFLVSSVTREYRPWEVHFTPDWIREAERLTGWSWSWGCMGGFINKSVYNVLPIEMQARLDEVNPPIKGKRARKKFQHVTTTVDEQVIKQLIAETLGMMRGSSSEQSYWRSHCNAYGNGVQLTLVLGGCDE</sequence>
<dbReference type="AlphaFoldDB" id="A0A951QHD3"/>
<dbReference type="SMART" id="SM01252">
    <property type="entry name" value="KilA-N"/>
    <property type="match status" value="1"/>
</dbReference>